<sequence length="108" mass="12055">MRTCWRRPVMTIRSSCIGRIWPIAIGAALTRWPRTTRRFGALRLMRAGVGWRRAATTRRCAFGRSTNRGTSLGWPVRTGRRRFGSAFVRCLGSTAGPCTTSAGARRRG</sequence>
<protein>
    <submittedName>
        <fullName evidence="1">(northern house mosquito) hypothetical protein</fullName>
    </submittedName>
</protein>
<reference evidence="1" key="1">
    <citation type="submission" date="2021-05" db="EMBL/GenBank/DDBJ databases">
        <authorList>
            <person name="Alioto T."/>
            <person name="Alioto T."/>
            <person name="Gomez Garrido J."/>
        </authorList>
    </citation>
    <scope>NUCLEOTIDE SEQUENCE</scope>
</reference>
<dbReference type="EMBL" id="HBUE01138761">
    <property type="protein sequence ID" value="CAG6499786.1"/>
    <property type="molecule type" value="Transcribed_RNA"/>
</dbReference>
<evidence type="ECO:0000313" key="1">
    <source>
        <dbReference type="EMBL" id="CAG6499786.1"/>
    </source>
</evidence>
<proteinExistence type="predicted"/>
<dbReference type="AlphaFoldDB" id="A0A8D8CUG9"/>
<accession>A0A8D8CUG9</accession>
<name>A0A8D8CUG9_CULPI</name>
<organism evidence="1">
    <name type="scientific">Culex pipiens</name>
    <name type="common">House mosquito</name>
    <dbReference type="NCBI Taxonomy" id="7175"/>
    <lineage>
        <taxon>Eukaryota</taxon>
        <taxon>Metazoa</taxon>
        <taxon>Ecdysozoa</taxon>
        <taxon>Arthropoda</taxon>
        <taxon>Hexapoda</taxon>
        <taxon>Insecta</taxon>
        <taxon>Pterygota</taxon>
        <taxon>Neoptera</taxon>
        <taxon>Endopterygota</taxon>
        <taxon>Diptera</taxon>
        <taxon>Nematocera</taxon>
        <taxon>Culicoidea</taxon>
        <taxon>Culicidae</taxon>
        <taxon>Culicinae</taxon>
        <taxon>Culicini</taxon>
        <taxon>Culex</taxon>
        <taxon>Culex</taxon>
    </lineage>
</organism>